<keyword evidence="2" id="KW-1185">Reference proteome</keyword>
<name>A0ABX1PLQ6_9RHOO</name>
<organism evidence="1 2">
    <name type="scientific">Aromatoleum anaerobium</name>
    <dbReference type="NCBI Taxonomy" id="182180"/>
    <lineage>
        <taxon>Bacteria</taxon>
        <taxon>Pseudomonadati</taxon>
        <taxon>Pseudomonadota</taxon>
        <taxon>Betaproteobacteria</taxon>
        <taxon>Rhodocyclales</taxon>
        <taxon>Rhodocyclaceae</taxon>
        <taxon>Aromatoleum</taxon>
    </lineage>
</organism>
<sequence length="180" mass="20284">MKHVTEHAGFAAAQDLLERLTAERDRLTAEQATIHGRMRWDNPERMPLPDTIDRAKAILEGPPVPSNRAGELDELRTRDLAIRERLEVLNAALRSQPSEMEHQRIRARAEALADREKAVAAIRMRWSEAIRKLQAAIAAEDALLDELVMGGFGRQEPSITAPHWLNRELFTATERDAKAA</sequence>
<protein>
    <submittedName>
        <fullName evidence="1">Uncharacterized protein</fullName>
    </submittedName>
</protein>
<proteinExistence type="predicted"/>
<dbReference type="EMBL" id="WTVG01000018">
    <property type="protein sequence ID" value="NMG24761.1"/>
    <property type="molecule type" value="Genomic_DNA"/>
</dbReference>
<evidence type="ECO:0000313" key="2">
    <source>
        <dbReference type="Proteomes" id="UP000615989"/>
    </source>
</evidence>
<evidence type="ECO:0000313" key="1">
    <source>
        <dbReference type="EMBL" id="NMG24761.1"/>
    </source>
</evidence>
<reference evidence="1" key="1">
    <citation type="submission" date="2019-12" db="EMBL/GenBank/DDBJ databases">
        <title>Comparative genomics gives insights into the taxonomy of the Azoarcus-Aromatoleum group and reveals separate origins of nif in the plant-associated Azoarcus and non-plant-associated Aromatoleum sub-groups.</title>
        <authorList>
            <person name="Lafos M."/>
            <person name="Maluk M."/>
            <person name="Batista M."/>
            <person name="Junghare M."/>
            <person name="Carmona M."/>
            <person name="Faoro H."/>
            <person name="Cruz L.M."/>
            <person name="Battistoni F."/>
            <person name="De Souza E."/>
            <person name="Pedrosa F."/>
            <person name="Chen W.-M."/>
            <person name="Poole P.S."/>
            <person name="Dixon R.A."/>
            <person name="James E.K."/>
        </authorList>
    </citation>
    <scope>NUCLEOTIDE SEQUENCE</scope>
    <source>
        <strain evidence="1">LuFRes1</strain>
    </source>
</reference>
<accession>A0ABX1PLQ6</accession>
<dbReference type="Proteomes" id="UP000615989">
    <property type="component" value="Unassembled WGS sequence"/>
</dbReference>
<gene>
    <name evidence="1" type="ORF">GO606_08495</name>
</gene>
<comment type="caution">
    <text evidence="1">The sequence shown here is derived from an EMBL/GenBank/DDBJ whole genome shotgun (WGS) entry which is preliminary data.</text>
</comment>